<gene>
    <name evidence="2" type="ORF">JOC27_002571</name>
</gene>
<proteinExistence type="predicted"/>
<dbReference type="Proteomes" id="UP000823201">
    <property type="component" value="Unassembled WGS sequence"/>
</dbReference>
<keyword evidence="1" id="KW-1133">Transmembrane helix</keyword>
<feature type="transmembrane region" description="Helical" evidence="1">
    <location>
        <begin position="6"/>
        <end position="27"/>
    </location>
</feature>
<evidence type="ECO:0000313" key="3">
    <source>
        <dbReference type="Proteomes" id="UP000823201"/>
    </source>
</evidence>
<reference evidence="2 3" key="1">
    <citation type="submission" date="2021-01" db="EMBL/GenBank/DDBJ databases">
        <title>Genomic Encyclopedia of Type Strains, Phase IV (KMG-IV): sequencing the most valuable type-strain genomes for metagenomic binning, comparative biology and taxonomic classification.</title>
        <authorList>
            <person name="Goeker M."/>
        </authorList>
    </citation>
    <scope>NUCLEOTIDE SEQUENCE [LARGE SCALE GENOMIC DNA]</scope>
    <source>
        <strain evidence="2 3">DSM 100968</strain>
    </source>
</reference>
<evidence type="ECO:0008006" key="4">
    <source>
        <dbReference type="Google" id="ProtNLM"/>
    </source>
</evidence>
<accession>A0ABS2QBE5</accession>
<evidence type="ECO:0000313" key="2">
    <source>
        <dbReference type="EMBL" id="MBM7659080.1"/>
    </source>
</evidence>
<name>A0ABS2QBE5_9BACL</name>
<evidence type="ECO:0000256" key="1">
    <source>
        <dbReference type="SAM" id="Phobius"/>
    </source>
</evidence>
<keyword evidence="1" id="KW-0812">Transmembrane</keyword>
<organism evidence="2 3">
    <name type="scientific">Sporolactobacillus spathodeae</name>
    <dbReference type="NCBI Taxonomy" id="1465502"/>
    <lineage>
        <taxon>Bacteria</taxon>
        <taxon>Bacillati</taxon>
        <taxon>Bacillota</taxon>
        <taxon>Bacilli</taxon>
        <taxon>Bacillales</taxon>
        <taxon>Sporolactobacillaceae</taxon>
        <taxon>Sporolactobacillus</taxon>
    </lineage>
</organism>
<keyword evidence="1" id="KW-0472">Membrane</keyword>
<sequence>MELVNPISFVIDTVVTCGGILLIYAVIRSASKKKS</sequence>
<dbReference type="EMBL" id="JAFBEV010000034">
    <property type="protein sequence ID" value="MBM7659080.1"/>
    <property type="molecule type" value="Genomic_DNA"/>
</dbReference>
<protein>
    <recommendedName>
        <fullName evidence="4">Holin-like toxin</fullName>
    </recommendedName>
</protein>
<keyword evidence="3" id="KW-1185">Reference proteome</keyword>
<comment type="caution">
    <text evidence="2">The sequence shown here is derived from an EMBL/GenBank/DDBJ whole genome shotgun (WGS) entry which is preliminary data.</text>
</comment>